<feature type="compositionally biased region" description="Acidic residues" evidence="1">
    <location>
        <begin position="43"/>
        <end position="52"/>
    </location>
</feature>
<sequence>MRLIDRLLGKKKKHKGSHTEGNTSYKSMTDEEPIQSERPDQADSSEESEEEE</sequence>
<evidence type="ECO:0000313" key="3">
    <source>
        <dbReference type="Proteomes" id="UP000003240"/>
    </source>
</evidence>
<dbReference type="EMBL" id="AFGF01000032">
    <property type="protein sequence ID" value="EGO65131.1"/>
    <property type="molecule type" value="Genomic_DNA"/>
</dbReference>
<feature type="region of interest" description="Disordered" evidence="1">
    <location>
        <begin position="1"/>
        <end position="52"/>
    </location>
</feature>
<protein>
    <submittedName>
        <fullName evidence="2">Uncharacterized protein</fullName>
    </submittedName>
</protein>
<dbReference type="AlphaFoldDB" id="F7NFR8"/>
<accession>F7NFR8</accession>
<evidence type="ECO:0000313" key="2">
    <source>
        <dbReference type="EMBL" id="EGO65131.1"/>
    </source>
</evidence>
<name>F7NFR8_9FIRM</name>
<organism evidence="2 3">
    <name type="scientific">Acetonema longum DSM 6540</name>
    <dbReference type="NCBI Taxonomy" id="1009370"/>
    <lineage>
        <taxon>Bacteria</taxon>
        <taxon>Bacillati</taxon>
        <taxon>Bacillota</taxon>
        <taxon>Negativicutes</taxon>
        <taxon>Acetonemataceae</taxon>
        <taxon>Acetonema</taxon>
    </lineage>
</organism>
<gene>
    <name evidence="2" type="ORF">ALO_04498</name>
</gene>
<proteinExistence type="predicted"/>
<dbReference type="Proteomes" id="UP000003240">
    <property type="component" value="Unassembled WGS sequence"/>
</dbReference>
<keyword evidence="3" id="KW-1185">Reference proteome</keyword>
<dbReference type="STRING" id="1009370.ALO_04498"/>
<dbReference type="RefSeq" id="WP_004573118.1">
    <property type="nucleotide sequence ID" value="NZ_AFGF01000032.1"/>
</dbReference>
<reference evidence="2 3" key="1">
    <citation type="journal article" date="2011" name="EMBO J.">
        <title>Structural diversity of bacterial flagellar motors.</title>
        <authorList>
            <person name="Chen S."/>
            <person name="Beeby M."/>
            <person name="Murphy G.E."/>
            <person name="Leadbetter J.R."/>
            <person name="Hendrixson D.R."/>
            <person name="Briegel A."/>
            <person name="Li Z."/>
            <person name="Shi J."/>
            <person name="Tocheva E.I."/>
            <person name="Muller A."/>
            <person name="Dobro M.J."/>
            <person name="Jensen G.J."/>
        </authorList>
    </citation>
    <scope>NUCLEOTIDE SEQUENCE [LARGE SCALE GENOMIC DNA]</scope>
    <source>
        <strain evidence="2 3">DSM 6540</strain>
    </source>
</reference>
<evidence type="ECO:0000256" key="1">
    <source>
        <dbReference type="SAM" id="MobiDB-lite"/>
    </source>
</evidence>
<comment type="caution">
    <text evidence="2">The sequence shown here is derived from an EMBL/GenBank/DDBJ whole genome shotgun (WGS) entry which is preliminary data.</text>
</comment>